<keyword evidence="3 6" id="KW-0378">Hydrolase</keyword>
<dbReference type="Pfam" id="PF00753">
    <property type="entry name" value="Lactamase_B"/>
    <property type="match status" value="1"/>
</dbReference>
<evidence type="ECO:0000256" key="2">
    <source>
        <dbReference type="ARBA" id="ARBA00022723"/>
    </source>
</evidence>
<dbReference type="EMBL" id="CP011801">
    <property type="protein sequence ID" value="ALA60101.1"/>
    <property type="molecule type" value="Genomic_DNA"/>
</dbReference>
<dbReference type="InterPro" id="IPR051453">
    <property type="entry name" value="MBL_Glyoxalase_II"/>
</dbReference>
<dbReference type="EC" id="3.-.-.-" evidence="6"/>
<evidence type="ECO:0000259" key="5">
    <source>
        <dbReference type="SMART" id="SM00849"/>
    </source>
</evidence>
<evidence type="ECO:0000313" key="7">
    <source>
        <dbReference type="Proteomes" id="UP000069205"/>
    </source>
</evidence>
<organism evidence="6 7">
    <name type="scientific">Nitrospira moscoviensis</name>
    <dbReference type="NCBI Taxonomy" id="42253"/>
    <lineage>
        <taxon>Bacteria</taxon>
        <taxon>Pseudomonadati</taxon>
        <taxon>Nitrospirota</taxon>
        <taxon>Nitrospiria</taxon>
        <taxon>Nitrospirales</taxon>
        <taxon>Nitrospiraceae</taxon>
        <taxon>Nitrospira</taxon>
    </lineage>
</organism>
<dbReference type="STRING" id="42253.NITMOv2_3709"/>
<gene>
    <name evidence="6" type="ORF">NITMOv2_3709</name>
</gene>
<dbReference type="SUPFAM" id="SSF56281">
    <property type="entry name" value="Metallo-hydrolase/oxidoreductase"/>
    <property type="match status" value="1"/>
</dbReference>
<accession>A0A0K2GGN3</accession>
<dbReference type="KEGG" id="nmv:NITMOv2_3709"/>
<dbReference type="GO" id="GO:0046872">
    <property type="term" value="F:metal ion binding"/>
    <property type="evidence" value="ECO:0007669"/>
    <property type="project" value="UniProtKB-KW"/>
</dbReference>
<dbReference type="AlphaFoldDB" id="A0A0K2GGN3"/>
<keyword evidence="4" id="KW-0862">Zinc</keyword>
<evidence type="ECO:0000256" key="3">
    <source>
        <dbReference type="ARBA" id="ARBA00022801"/>
    </source>
</evidence>
<keyword evidence="7" id="KW-1185">Reference proteome</keyword>
<dbReference type="CDD" id="cd06262">
    <property type="entry name" value="metallo-hydrolase-like_MBL-fold"/>
    <property type="match status" value="1"/>
</dbReference>
<dbReference type="PANTHER" id="PTHR46233:SF3">
    <property type="entry name" value="HYDROXYACYLGLUTATHIONE HYDROLASE GLOC"/>
    <property type="match status" value="1"/>
</dbReference>
<dbReference type="RefSeq" id="WP_053381006.1">
    <property type="nucleotide sequence ID" value="NZ_CP011801.1"/>
</dbReference>
<evidence type="ECO:0000256" key="4">
    <source>
        <dbReference type="ARBA" id="ARBA00022833"/>
    </source>
</evidence>
<comment type="cofactor">
    <cofactor evidence="1">
        <name>Zn(2+)</name>
        <dbReference type="ChEBI" id="CHEBI:29105"/>
    </cofactor>
</comment>
<evidence type="ECO:0000256" key="1">
    <source>
        <dbReference type="ARBA" id="ARBA00001947"/>
    </source>
</evidence>
<dbReference type="SMART" id="SM00849">
    <property type="entry name" value="Lactamase_B"/>
    <property type="match status" value="1"/>
</dbReference>
<dbReference type="InterPro" id="IPR001279">
    <property type="entry name" value="Metallo-B-lactamas"/>
</dbReference>
<dbReference type="Proteomes" id="UP000069205">
    <property type="component" value="Chromosome"/>
</dbReference>
<dbReference type="OrthoDB" id="9784009at2"/>
<feature type="domain" description="Metallo-beta-lactamase" evidence="5">
    <location>
        <begin position="15"/>
        <end position="194"/>
    </location>
</feature>
<dbReference type="PATRIC" id="fig|42253.5.peg.3660"/>
<dbReference type="Gene3D" id="3.60.15.10">
    <property type="entry name" value="Ribonuclease Z/Hydroxyacylglutathione hydrolase-like"/>
    <property type="match status" value="1"/>
</dbReference>
<sequence length="213" mass="23167">MTPVIRKTFAVPPLGCNCTILGDAVTKQAVVVDPGGAPERILHECAQLGLTVTHILHTHAHFDHFLAAGDIKKATGAVICLHRDDLELWKNVDVQCRLFGVPSAPVPLPEYWLTDEEKLRIGQVSLIALHTPGHTPGSVSFHLPDDKLVLAGDTLFRGSIGRTDLWGGDFDAIEQSIRERLYTLDEATAVVTGHGPETEIGLEKESNQFVRAS</sequence>
<keyword evidence="2" id="KW-0479">Metal-binding</keyword>
<name>A0A0K2GGN3_NITMO</name>
<dbReference type="GO" id="GO:0016787">
    <property type="term" value="F:hydrolase activity"/>
    <property type="evidence" value="ECO:0007669"/>
    <property type="project" value="UniProtKB-KW"/>
</dbReference>
<protein>
    <submittedName>
        <fullName evidence="6">Putative Hydrolase, beta-lactamase-like</fullName>
        <ecNumber evidence="6">3.-.-.-</ecNumber>
    </submittedName>
</protein>
<dbReference type="InterPro" id="IPR036866">
    <property type="entry name" value="RibonucZ/Hydroxyglut_hydro"/>
</dbReference>
<reference evidence="6 7" key="1">
    <citation type="journal article" date="2015" name="Proc. Natl. Acad. Sci. U.S.A.">
        <title>Expanded metabolic versatility of ubiquitous nitrite-oxidizing bacteria from the genus Nitrospira.</title>
        <authorList>
            <person name="Koch H."/>
            <person name="Lucker S."/>
            <person name="Albertsen M."/>
            <person name="Kitzinger K."/>
            <person name="Herbold C."/>
            <person name="Spieck E."/>
            <person name="Nielsen P.H."/>
            <person name="Wagner M."/>
            <person name="Daims H."/>
        </authorList>
    </citation>
    <scope>NUCLEOTIDE SEQUENCE [LARGE SCALE GENOMIC DNA]</scope>
    <source>
        <strain evidence="6 7">NSP M-1</strain>
    </source>
</reference>
<dbReference type="PANTHER" id="PTHR46233">
    <property type="entry name" value="HYDROXYACYLGLUTATHIONE HYDROLASE GLOC"/>
    <property type="match status" value="1"/>
</dbReference>
<evidence type="ECO:0000313" key="6">
    <source>
        <dbReference type="EMBL" id="ALA60101.1"/>
    </source>
</evidence>
<proteinExistence type="predicted"/>